<dbReference type="CDD" id="cd06223">
    <property type="entry name" value="PRTases_typeI"/>
    <property type="match status" value="1"/>
</dbReference>
<dbReference type="Proteomes" id="UP000711407">
    <property type="component" value="Unassembled WGS sequence"/>
</dbReference>
<accession>A0A4Q0U883</accession>
<sequence>MELVTLEEQHFKTACRKLAEKVQHMQFRPDVIIGICTAGVYVAEEMAKSYPDARVYSIRPLDNRPSSSRKWFAALFRMTPEWLLRKLRTFKETVRSTKKHTLSRKFEIPEEVKKLGKLNVLLVDDSVDGGSTLGSAAKRLTALNPDITLFTATIAVTRRCAICKPDVSLYRPGTLVRYPWSVDFKPGHKYPTPKF</sequence>
<dbReference type="InterPro" id="IPR000836">
    <property type="entry name" value="PRTase_dom"/>
</dbReference>
<organism evidence="1 2">
    <name type="scientific">Candidatus Amulumruptor caecigallinarius</name>
    <dbReference type="NCBI Taxonomy" id="2109911"/>
    <lineage>
        <taxon>Bacteria</taxon>
        <taxon>Pseudomonadati</taxon>
        <taxon>Bacteroidota</taxon>
        <taxon>Bacteroidia</taxon>
        <taxon>Bacteroidales</taxon>
        <taxon>Muribaculaceae</taxon>
        <taxon>Candidatus Amulumruptor</taxon>
    </lineage>
</organism>
<keyword evidence="1" id="KW-0808">Transferase</keyword>
<evidence type="ECO:0000313" key="1">
    <source>
        <dbReference type="EMBL" id="HJE38281.1"/>
    </source>
</evidence>
<keyword evidence="1" id="KW-0328">Glycosyltransferase</keyword>
<name>A0A4Q0U883_9BACT</name>
<gene>
    <name evidence="1" type="ORF">K8V47_00740</name>
</gene>
<dbReference type="SUPFAM" id="SSF53271">
    <property type="entry name" value="PRTase-like"/>
    <property type="match status" value="1"/>
</dbReference>
<reference evidence="1" key="1">
    <citation type="journal article" date="2021" name="PeerJ">
        <title>Extensive microbial diversity within the chicken gut microbiome revealed by metagenomics and culture.</title>
        <authorList>
            <person name="Gilroy R."/>
            <person name="Ravi A."/>
            <person name="Getino M."/>
            <person name="Pursley I."/>
            <person name="Horton D.L."/>
            <person name="Alikhan N.F."/>
            <person name="Baker D."/>
            <person name="Gharbi K."/>
            <person name="Hall N."/>
            <person name="Watson M."/>
            <person name="Adriaenssens E.M."/>
            <person name="Foster-Nyarko E."/>
            <person name="Jarju S."/>
            <person name="Secka A."/>
            <person name="Antonio M."/>
            <person name="Oren A."/>
            <person name="Chaudhuri R.R."/>
            <person name="La Ragione R."/>
            <person name="Hildebrand F."/>
            <person name="Pallen M.J."/>
        </authorList>
    </citation>
    <scope>NUCLEOTIDE SEQUENCE</scope>
    <source>
        <strain evidence="1">4100</strain>
    </source>
</reference>
<evidence type="ECO:0000313" key="2">
    <source>
        <dbReference type="Proteomes" id="UP000711407"/>
    </source>
</evidence>
<dbReference type="InterPro" id="IPR029057">
    <property type="entry name" value="PRTase-like"/>
</dbReference>
<proteinExistence type="predicted"/>
<dbReference type="Gene3D" id="3.40.50.2020">
    <property type="match status" value="1"/>
</dbReference>
<reference evidence="1" key="2">
    <citation type="submission" date="2021-09" db="EMBL/GenBank/DDBJ databases">
        <authorList>
            <person name="Gilroy R."/>
        </authorList>
    </citation>
    <scope>NUCLEOTIDE SEQUENCE</scope>
    <source>
        <strain evidence="1">4100</strain>
    </source>
</reference>
<comment type="caution">
    <text evidence="1">The sequence shown here is derived from an EMBL/GenBank/DDBJ whole genome shotgun (WGS) entry which is preliminary data.</text>
</comment>
<dbReference type="EMBL" id="DYXT01000006">
    <property type="protein sequence ID" value="HJE38281.1"/>
    <property type="molecule type" value="Genomic_DNA"/>
</dbReference>
<dbReference type="GO" id="GO:0016757">
    <property type="term" value="F:glycosyltransferase activity"/>
    <property type="evidence" value="ECO:0007669"/>
    <property type="project" value="UniProtKB-KW"/>
</dbReference>
<dbReference type="AlphaFoldDB" id="A0A4Q0U883"/>
<protein>
    <submittedName>
        <fullName evidence="1">Phosphoribosyltransferase</fullName>
    </submittedName>
</protein>